<dbReference type="Pfam" id="PF01648">
    <property type="entry name" value="ACPS"/>
    <property type="match status" value="1"/>
</dbReference>
<evidence type="ECO:0000256" key="2">
    <source>
        <dbReference type="ARBA" id="ARBA00022679"/>
    </source>
</evidence>
<dbReference type="GO" id="GO:0019878">
    <property type="term" value="P:lysine biosynthetic process via aminoadipic acid"/>
    <property type="evidence" value="ECO:0007669"/>
    <property type="project" value="TreeGrafter"/>
</dbReference>
<evidence type="ECO:0000313" key="4">
    <source>
        <dbReference type="EMBL" id="ACX83624.1"/>
    </source>
</evidence>
<dbReference type="InterPro" id="IPR037143">
    <property type="entry name" value="4-PPantetheinyl_Trfase_dom_sf"/>
</dbReference>
<evidence type="ECO:0000259" key="3">
    <source>
        <dbReference type="Pfam" id="PF01648"/>
    </source>
</evidence>
<keyword evidence="2 4" id="KW-0808">Transferase</keyword>
<accession>D3U1V4</accession>
<organism evidence="4">
    <name type="scientific">uncultured soil bacterium V167</name>
    <dbReference type="NCBI Taxonomy" id="684592"/>
    <lineage>
        <taxon>Bacteria</taxon>
        <taxon>environmental samples</taxon>
    </lineage>
</organism>
<dbReference type="AlphaFoldDB" id="D3U1V4"/>
<reference evidence="4" key="1">
    <citation type="journal article" date="2009" name="Angew. Chem. Int. Ed. Engl.">
        <title>An environmental DNA-derived type II polyketide biosynthetic pathway encodes the biosynthesis of the pentacyclic polyketide erdacin.</title>
        <authorList>
            <person name="King R.W."/>
            <person name="Bauer J.D."/>
            <person name="Brady S.F."/>
        </authorList>
    </citation>
    <scope>NUCLEOTIDE SEQUENCE</scope>
</reference>
<proteinExistence type="inferred from homology"/>
<dbReference type="GO" id="GO:0005829">
    <property type="term" value="C:cytosol"/>
    <property type="evidence" value="ECO:0007669"/>
    <property type="project" value="TreeGrafter"/>
</dbReference>
<dbReference type="EMBL" id="FJ719113">
    <property type="protein sequence ID" value="ACX83624.1"/>
    <property type="molecule type" value="Genomic_DNA"/>
</dbReference>
<dbReference type="GO" id="GO:0000287">
    <property type="term" value="F:magnesium ion binding"/>
    <property type="evidence" value="ECO:0007669"/>
    <property type="project" value="InterPro"/>
</dbReference>
<name>D3U1V4_9BACT</name>
<dbReference type="PANTHER" id="PTHR12215">
    <property type="entry name" value="PHOSPHOPANTETHEINE TRANSFERASE"/>
    <property type="match status" value="1"/>
</dbReference>
<dbReference type="GO" id="GO:0008897">
    <property type="term" value="F:holo-[acyl-carrier-protein] synthase activity"/>
    <property type="evidence" value="ECO:0007669"/>
    <property type="project" value="InterPro"/>
</dbReference>
<sequence>MASQVPLVRPDESWRAVGAAVRDDGLAVVAGHPSHWPEGARRLALTAAGAALRRPPGALELGRAPGGRPYLRGHPELEVSLGHTRGLLVAAVSARGRVGVDVEPAGRGVYGTPLVAEMTTPYERSALAALPEEERNAALVRLWTRKEAYTKALGVGLRLPFTAFGLVRGPAGYGPRGPDGRPVDPSERDRWRFGTDPDVAGCVVSWAVRQLANVSYEESSSSCGAPESTCWCSRWRRGDGSTPSSSRSAARNCWNVSSARHGWPER</sequence>
<comment type="similarity">
    <text evidence="1">Belongs to the P-Pant transferase superfamily. Gsp/Sfp/HetI/AcpT family.</text>
</comment>
<dbReference type="PANTHER" id="PTHR12215:SF10">
    <property type="entry name" value="L-AMINOADIPATE-SEMIALDEHYDE DEHYDROGENASE-PHOSPHOPANTETHEINYL TRANSFERASE"/>
    <property type="match status" value="1"/>
</dbReference>
<dbReference type="InterPro" id="IPR008278">
    <property type="entry name" value="4-PPantetheinyl_Trfase_dom"/>
</dbReference>
<dbReference type="SUPFAM" id="SSF56214">
    <property type="entry name" value="4'-phosphopantetheinyl transferase"/>
    <property type="match status" value="2"/>
</dbReference>
<dbReference type="InterPro" id="IPR050559">
    <property type="entry name" value="P-Pant_transferase_sf"/>
</dbReference>
<feature type="domain" description="4'-phosphopantetheinyl transferase" evidence="3">
    <location>
        <begin position="97"/>
        <end position="169"/>
    </location>
</feature>
<dbReference type="Gene3D" id="3.90.470.20">
    <property type="entry name" value="4'-phosphopantetheinyl transferase domain"/>
    <property type="match status" value="1"/>
</dbReference>
<evidence type="ECO:0000256" key="1">
    <source>
        <dbReference type="ARBA" id="ARBA00010990"/>
    </source>
</evidence>
<protein>
    <submittedName>
        <fullName evidence="4">Putative 4'-phosphopantetheinyl transferase</fullName>
    </submittedName>
</protein>